<protein>
    <recommendedName>
        <fullName evidence="1">N-acetyltransferase domain-containing protein</fullName>
    </recommendedName>
</protein>
<dbReference type="OrthoDB" id="10264707at2759"/>
<evidence type="ECO:0000313" key="3">
    <source>
        <dbReference type="Proteomes" id="UP000612746"/>
    </source>
</evidence>
<proteinExistence type="predicted"/>
<reference evidence="2" key="1">
    <citation type="submission" date="2020-12" db="EMBL/GenBank/DDBJ databases">
        <title>Metabolic potential, ecology and presence of endohyphal bacteria is reflected in genomic diversity of Mucoromycotina.</title>
        <authorList>
            <person name="Muszewska A."/>
            <person name="Okrasinska A."/>
            <person name="Steczkiewicz K."/>
            <person name="Drgas O."/>
            <person name="Orlowska M."/>
            <person name="Perlinska-Lenart U."/>
            <person name="Aleksandrzak-Piekarczyk T."/>
            <person name="Szatraj K."/>
            <person name="Zielenkiewicz U."/>
            <person name="Pilsyk S."/>
            <person name="Malc E."/>
            <person name="Mieczkowski P."/>
            <person name="Kruszewska J.S."/>
            <person name="Biernat P."/>
            <person name="Pawlowska J."/>
        </authorList>
    </citation>
    <scope>NUCLEOTIDE SEQUENCE</scope>
    <source>
        <strain evidence="2">WA0000051536</strain>
    </source>
</reference>
<dbReference type="GO" id="GO:0016747">
    <property type="term" value="F:acyltransferase activity, transferring groups other than amino-acyl groups"/>
    <property type="evidence" value="ECO:0007669"/>
    <property type="project" value="InterPro"/>
</dbReference>
<dbReference type="SUPFAM" id="SSF55729">
    <property type="entry name" value="Acyl-CoA N-acyltransferases (Nat)"/>
    <property type="match status" value="1"/>
</dbReference>
<dbReference type="InterPro" id="IPR000182">
    <property type="entry name" value="GNAT_dom"/>
</dbReference>
<dbReference type="InterPro" id="IPR052742">
    <property type="entry name" value="Mito_N-acetyltransferase"/>
</dbReference>
<dbReference type="PANTHER" id="PTHR43138:SF1">
    <property type="entry name" value="N-ACETYLTRANSFERASE ACA1"/>
    <property type="match status" value="1"/>
</dbReference>
<feature type="domain" description="N-acetyltransferase" evidence="1">
    <location>
        <begin position="33"/>
        <end position="206"/>
    </location>
</feature>
<organism evidence="2 3">
    <name type="scientific">Umbelopsis vinacea</name>
    <dbReference type="NCBI Taxonomy" id="44442"/>
    <lineage>
        <taxon>Eukaryota</taxon>
        <taxon>Fungi</taxon>
        <taxon>Fungi incertae sedis</taxon>
        <taxon>Mucoromycota</taxon>
        <taxon>Mucoromycotina</taxon>
        <taxon>Umbelopsidomycetes</taxon>
        <taxon>Umbelopsidales</taxon>
        <taxon>Umbelopsidaceae</taxon>
        <taxon>Umbelopsis</taxon>
    </lineage>
</organism>
<evidence type="ECO:0000259" key="1">
    <source>
        <dbReference type="PROSITE" id="PS51186"/>
    </source>
</evidence>
<dbReference type="Proteomes" id="UP000612746">
    <property type="component" value="Unassembled WGS sequence"/>
</dbReference>
<gene>
    <name evidence="2" type="ORF">INT44_000258</name>
</gene>
<dbReference type="Pfam" id="PF00583">
    <property type="entry name" value="Acetyltransf_1"/>
    <property type="match status" value="1"/>
</dbReference>
<comment type="caution">
    <text evidence="2">The sequence shown here is derived from an EMBL/GenBank/DDBJ whole genome shotgun (WGS) entry which is preliminary data.</text>
</comment>
<name>A0A8H7PL81_9FUNG</name>
<accession>A0A8H7PL81</accession>
<keyword evidence="3" id="KW-1185">Reference proteome</keyword>
<dbReference type="GO" id="GO:0005634">
    <property type="term" value="C:nucleus"/>
    <property type="evidence" value="ECO:0007669"/>
    <property type="project" value="TreeGrafter"/>
</dbReference>
<dbReference type="InterPro" id="IPR016181">
    <property type="entry name" value="Acyl_CoA_acyltransferase"/>
</dbReference>
<dbReference type="PANTHER" id="PTHR43138">
    <property type="entry name" value="ACETYLTRANSFERASE, GNAT FAMILY"/>
    <property type="match status" value="1"/>
</dbReference>
<dbReference type="CDD" id="cd04301">
    <property type="entry name" value="NAT_SF"/>
    <property type="match status" value="1"/>
</dbReference>
<dbReference type="PROSITE" id="PS51186">
    <property type="entry name" value="GNAT"/>
    <property type="match status" value="1"/>
</dbReference>
<dbReference type="AlphaFoldDB" id="A0A8H7PL81"/>
<sequence length="212" mass="23574">MSSAYGHIPKPESNSKLEAVLPIRESLKDGSPVTIEAVDPNNEALVLYMQKIFNVEIEDGSTYPQEFQLSLEQFKAYFTSYDSFIAVKNGPLTPDTNIEESVMGMFYIKPNYPGRCSHICNGGFFTAPAHRGQGIGKVMGRAFVTLAPLLGYKASVFNLVFANNPASLRIWRSLGFQEVGRIPQAGRLKNSPDELVDAIVFHMDFTKKKDEE</sequence>
<dbReference type="Gene3D" id="3.40.630.30">
    <property type="match status" value="1"/>
</dbReference>
<dbReference type="EMBL" id="JAEPRA010000014">
    <property type="protein sequence ID" value="KAG2175780.1"/>
    <property type="molecule type" value="Genomic_DNA"/>
</dbReference>
<evidence type="ECO:0000313" key="2">
    <source>
        <dbReference type="EMBL" id="KAG2175780.1"/>
    </source>
</evidence>